<keyword evidence="2" id="KW-1133">Transmembrane helix</keyword>
<evidence type="ECO:0000256" key="2">
    <source>
        <dbReference type="SAM" id="Phobius"/>
    </source>
</evidence>
<reference evidence="3 4" key="1">
    <citation type="journal article" date="2016" name="Genome Biol. Evol.">
        <title>Divergent and convergent evolution of fungal pathogenicity.</title>
        <authorList>
            <person name="Shang Y."/>
            <person name="Xiao G."/>
            <person name="Zheng P."/>
            <person name="Cen K."/>
            <person name="Zhan S."/>
            <person name="Wang C."/>
        </authorList>
    </citation>
    <scope>NUCLEOTIDE SEQUENCE [LARGE SCALE GENOMIC DNA]</scope>
    <source>
        <strain evidence="3 4">RCEF 264</strain>
    </source>
</reference>
<feature type="region of interest" description="Disordered" evidence="1">
    <location>
        <begin position="42"/>
        <end position="71"/>
    </location>
</feature>
<name>A0A162J877_9HYPO</name>
<keyword evidence="4" id="KW-1185">Reference proteome</keyword>
<proteinExistence type="predicted"/>
<evidence type="ECO:0000313" key="3">
    <source>
        <dbReference type="EMBL" id="OAA65192.1"/>
    </source>
</evidence>
<accession>A0A162J877</accession>
<keyword evidence="2" id="KW-0472">Membrane</keyword>
<dbReference type="EMBL" id="AZHD01000003">
    <property type="protein sequence ID" value="OAA65192.1"/>
    <property type="molecule type" value="Genomic_DNA"/>
</dbReference>
<dbReference type="Proteomes" id="UP000076874">
    <property type="component" value="Unassembled WGS sequence"/>
</dbReference>
<keyword evidence="2" id="KW-0812">Transmembrane</keyword>
<organism evidence="3 4">
    <name type="scientific">Niveomyces insectorum RCEF 264</name>
    <dbReference type="NCBI Taxonomy" id="1081102"/>
    <lineage>
        <taxon>Eukaryota</taxon>
        <taxon>Fungi</taxon>
        <taxon>Dikarya</taxon>
        <taxon>Ascomycota</taxon>
        <taxon>Pezizomycotina</taxon>
        <taxon>Sordariomycetes</taxon>
        <taxon>Hypocreomycetidae</taxon>
        <taxon>Hypocreales</taxon>
        <taxon>Cordycipitaceae</taxon>
        <taxon>Niveomyces</taxon>
    </lineage>
</organism>
<gene>
    <name evidence="3" type="ORF">SPI_01979</name>
</gene>
<evidence type="ECO:0000313" key="4">
    <source>
        <dbReference type="Proteomes" id="UP000076874"/>
    </source>
</evidence>
<dbReference type="OrthoDB" id="5599753at2759"/>
<dbReference type="AlphaFoldDB" id="A0A162J877"/>
<evidence type="ECO:0000256" key="1">
    <source>
        <dbReference type="SAM" id="MobiDB-lite"/>
    </source>
</evidence>
<comment type="caution">
    <text evidence="3">The sequence shown here is derived from an EMBL/GenBank/DDBJ whole genome shotgun (WGS) entry which is preliminary data.</text>
</comment>
<protein>
    <submittedName>
        <fullName evidence="3">Uncharacterized protein</fullName>
    </submittedName>
</protein>
<feature type="transmembrane region" description="Helical" evidence="2">
    <location>
        <begin position="12"/>
        <end position="35"/>
    </location>
</feature>
<sequence>MPFNIPTPTRSTVVALSLLPVVVPTIYLLAVQAIVSRHVATSSTKRIRPRKDQPADAVSTEDPPPPHSLPNEVLAPGAPYILVRERVVSHAVPTAELTTAALAPSSSSSSSSFVSEPDKTAALLTAYLRGTMEAFSWTPQGFLMRSIVSDPGTRRTFDTDYLRGLDFVTGDVANGAYKVTYRESRSGSVDGQDDAAAAETRAKAELSVVPLPGRPDLTVHAIIVAAVERSATEAVFFNETWMWRHARDEKPTMLEGVLGRWVHGLVGGWMVFKGTRAVTAVGKDKVQ</sequence>